<dbReference type="EMBL" id="CAFBAA010000023">
    <property type="protein sequence ID" value="CAB4843793.1"/>
    <property type="molecule type" value="Genomic_DNA"/>
</dbReference>
<proteinExistence type="predicted"/>
<feature type="domain" description="N-acetyltransferase" evidence="1">
    <location>
        <begin position="9"/>
        <end position="161"/>
    </location>
</feature>
<dbReference type="EMBL" id="CAFBRC010000003">
    <property type="protein sequence ID" value="CAB5071090.1"/>
    <property type="molecule type" value="Genomic_DNA"/>
</dbReference>
<evidence type="ECO:0000313" key="3">
    <source>
        <dbReference type="EMBL" id="CAB4690370.1"/>
    </source>
</evidence>
<sequence length="175" mass="19033">MPELTRANEEVRVAHITDAFSIAAISHRAWTARNLPALPLPTLPDMESQWQSSLTSPPSARHRVLVALSNGVVVGFACLIPISESIDEVSELLIDPDLTRRGHGSRLINAIADTSPSEVAGLSIWSDLPALDTFLESAGWGKSDRTRTLESQDLTLTQHRWVTSLRDSPSESDGS</sequence>
<protein>
    <submittedName>
        <fullName evidence="2">Unannotated protein</fullName>
    </submittedName>
</protein>
<dbReference type="InterPro" id="IPR016181">
    <property type="entry name" value="Acyl_CoA_acyltransferase"/>
</dbReference>
<evidence type="ECO:0000313" key="5">
    <source>
        <dbReference type="EMBL" id="CAB5071090.1"/>
    </source>
</evidence>
<dbReference type="EMBL" id="CAEZXB010000019">
    <property type="protein sequence ID" value="CAB4679401.1"/>
    <property type="molecule type" value="Genomic_DNA"/>
</dbReference>
<name>A0A6J6MYH1_9ZZZZ</name>
<dbReference type="EMBL" id="CAEZXN010000008">
    <property type="protein sequence ID" value="CAB4690370.1"/>
    <property type="molecule type" value="Genomic_DNA"/>
</dbReference>
<reference evidence="2" key="1">
    <citation type="submission" date="2020-05" db="EMBL/GenBank/DDBJ databases">
        <authorList>
            <person name="Chiriac C."/>
            <person name="Salcher M."/>
            <person name="Ghai R."/>
            <person name="Kavagutti S V."/>
        </authorList>
    </citation>
    <scope>NUCLEOTIDE SEQUENCE</scope>
</reference>
<gene>
    <name evidence="2" type="ORF">UFOPK2342_01029</name>
    <name evidence="3" type="ORF">UFOPK2423_00536</name>
    <name evidence="4" type="ORF">UFOPK3266_00979</name>
    <name evidence="5" type="ORF">UFOPK4367_00083</name>
</gene>
<dbReference type="AlphaFoldDB" id="A0A6J6MYH1"/>
<accession>A0A6J6MYH1</accession>
<organism evidence="2">
    <name type="scientific">freshwater metagenome</name>
    <dbReference type="NCBI Taxonomy" id="449393"/>
    <lineage>
        <taxon>unclassified sequences</taxon>
        <taxon>metagenomes</taxon>
        <taxon>ecological metagenomes</taxon>
    </lineage>
</organism>
<evidence type="ECO:0000259" key="1">
    <source>
        <dbReference type="PROSITE" id="PS51186"/>
    </source>
</evidence>
<dbReference type="Pfam" id="PF00583">
    <property type="entry name" value="Acetyltransf_1"/>
    <property type="match status" value="1"/>
</dbReference>
<dbReference type="SUPFAM" id="SSF55729">
    <property type="entry name" value="Acyl-CoA N-acyltransferases (Nat)"/>
    <property type="match status" value="1"/>
</dbReference>
<dbReference type="GO" id="GO:0016747">
    <property type="term" value="F:acyltransferase activity, transferring groups other than amino-acyl groups"/>
    <property type="evidence" value="ECO:0007669"/>
    <property type="project" value="InterPro"/>
</dbReference>
<dbReference type="CDD" id="cd04301">
    <property type="entry name" value="NAT_SF"/>
    <property type="match status" value="1"/>
</dbReference>
<dbReference type="PROSITE" id="PS51186">
    <property type="entry name" value="GNAT"/>
    <property type="match status" value="1"/>
</dbReference>
<dbReference type="Gene3D" id="3.40.630.30">
    <property type="match status" value="1"/>
</dbReference>
<evidence type="ECO:0000313" key="2">
    <source>
        <dbReference type="EMBL" id="CAB4679401.1"/>
    </source>
</evidence>
<evidence type="ECO:0000313" key="4">
    <source>
        <dbReference type="EMBL" id="CAB4843793.1"/>
    </source>
</evidence>
<dbReference type="InterPro" id="IPR000182">
    <property type="entry name" value="GNAT_dom"/>
</dbReference>